<gene>
    <name evidence="7" type="ORF">DLJ74_18995</name>
</gene>
<evidence type="ECO:0000256" key="4">
    <source>
        <dbReference type="ARBA" id="ARBA00023136"/>
    </source>
</evidence>
<name>A0A317KW73_9BACI</name>
<evidence type="ECO:0000313" key="8">
    <source>
        <dbReference type="Proteomes" id="UP000245624"/>
    </source>
</evidence>
<dbReference type="PANTHER" id="PTHR43229">
    <property type="entry name" value="NODULATION PROTEIN J"/>
    <property type="match status" value="1"/>
</dbReference>
<dbReference type="Pfam" id="PF12698">
    <property type="entry name" value="ABC2_membrane_3"/>
    <property type="match status" value="1"/>
</dbReference>
<dbReference type="InterPro" id="IPR013525">
    <property type="entry name" value="ABC2_TM"/>
</dbReference>
<feature type="transmembrane region" description="Helical" evidence="5">
    <location>
        <begin position="52"/>
        <end position="73"/>
    </location>
</feature>
<dbReference type="RefSeq" id="WP_109985648.1">
    <property type="nucleotide sequence ID" value="NZ_QGTD01000020.1"/>
</dbReference>
<dbReference type="GO" id="GO:0043190">
    <property type="term" value="C:ATP-binding cassette (ABC) transporter complex"/>
    <property type="evidence" value="ECO:0007669"/>
    <property type="project" value="InterPro"/>
</dbReference>
<keyword evidence="4 5" id="KW-0472">Membrane</keyword>
<dbReference type="Proteomes" id="UP000245624">
    <property type="component" value="Unassembled WGS sequence"/>
</dbReference>
<comment type="caution">
    <text evidence="7">The sequence shown here is derived from an EMBL/GenBank/DDBJ whole genome shotgun (WGS) entry which is preliminary data.</text>
</comment>
<dbReference type="OrthoDB" id="266913at2"/>
<evidence type="ECO:0000313" key="7">
    <source>
        <dbReference type="EMBL" id="PWU66950.1"/>
    </source>
</evidence>
<dbReference type="GO" id="GO:0140359">
    <property type="term" value="F:ABC-type transporter activity"/>
    <property type="evidence" value="ECO:0007669"/>
    <property type="project" value="InterPro"/>
</dbReference>
<dbReference type="InterPro" id="IPR051784">
    <property type="entry name" value="Nod_factor_ABC_transporter"/>
</dbReference>
<dbReference type="AlphaFoldDB" id="A0A317KW73"/>
<feature type="transmembrane region" description="Helical" evidence="5">
    <location>
        <begin position="94"/>
        <end position="119"/>
    </location>
</feature>
<feature type="transmembrane region" description="Helical" evidence="5">
    <location>
        <begin position="18"/>
        <end position="40"/>
    </location>
</feature>
<reference evidence="7 8" key="1">
    <citation type="submission" date="2018-05" db="EMBL/GenBank/DDBJ databases">
        <title>Genomic analysis of Gracilibacillus dipsosauri DD1 reveals novel features of a salt-tolerant amylase.</title>
        <authorList>
            <person name="Deutch C.E."/>
            <person name="Yang S."/>
        </authorList>
    </citation>
    <scope>NUCLEOTIDE SEQUENCE [LARGE SCALE GENOMIC DNA]</scope>
    <source>
        <strain evidence="7 8">DD1</strain>
    </source>
</reference>
<feature type="transmembrane region" description="Helical" evidence="5">
    <location>
        <begin position="160"/>
        <end position="180"/>
    </location>
</feature>
<feature type="domain" description="ABC transmembrane type-2" evidence="6">
    <location>
        <begin position="17"/>
        <end position="241"/>
    </location>
</feature>
<keyword evidence="8" id="KW-1185">Reference proteome</keyword>
<dbReference type="EMBL" id="QGTD01000020">
    <property type="protein sequence ID" value="PWU66950.1"/>
    <property type="molecule type" value="Genomic_DNA"/>
</dbReference>
<sequence length="247" mass="27452">MWAITLTELKKNAQDKGLWFWTFILPIVFIVGFIAIFSGGEEMDTQALVTQIVPGYTVMFSFFIMISIVIAFVKERDGGMVARIASTPLPINRYFIGKWIPFMLIVIIQIIVLFSFGVLVYDLPLGDPLSLIVLSFVLAFLSTSWGMAMAVLVKTENMGIALTQIIALGGAMLGGLWMPLDMMPAFIQATAKFLPQFWALDGYKNILLEGGTIMDIWLSILILLSFGLIGAIIAFVSYPRFLRQSKS</sequence>
<evidence type="ECO:0000256" key="5">
    <source>
        <dbReference type="SAM" id="Phobius"/>
    </source>
</evidence>
<organism evidence="7 8">
    <name type="scientific">Gracilibacillus dipsosauri</name>
    <dbReference type="NCBI Taxonomy" id="178340"/>
    <lineage>
        <taxon>Bacteria</taxon>
        <taxon>Bacillati</taxon>
        <taxon>Bacillota</taxon>
        <taxon>Bacilli</taxon>
        <taxon>Bacillales</taxon>
        <taxon>Bacillaceae</taxon>
        <taxon>Gracilibacillus</taxon>
    </lineage>
</organism>
<comment type="subcellular location">
    <subcellularLocation>
        <location evidence="1">Membrane</location>
        <topology evidence="1">Multi-pass membrane protein</topology>
    </subcellularLocation>
</comment>
<evidence type="ECO:0000256" key="1">
    <source>
        <dbReference type="ARBA" id="ARBA00004141"/>
    </source>
</evidence>
<evidence type="ECO:0000256" key="2">
    <source>
        <dbReference type="ARBA" id="ARBA00022692"/>
    </source>
</evidence>
<dbReference type="InterPro" id="IPR047817">
    <property type="entry name" value="ABC2_TM_bact-type"/>
</dbReference>
<dbReference type="PROSITE" id="PS51012">
    <property type="entry name" value="ABC_TM2"/>
    <property type="match status" value="1"/>
</dbReference>
<proteinExistence type="predicted"/>
<protein>
    <submittedName>
        <fullName evidence="7">ABC transporter permease</fullName>
    </submittedName>
</protein>
<evidence type="ECO:0000256" key="3">
    <source>
        <dbReference type="ARBA" id="ARBA00022989"/>
    </source>
</evidence>
<feature type="transmembrane region" description="Helical" evidence="5">
    <location>
        <begin position="216"/>
        <end position="238"/>
    </location>
</feature>
<evidence type="ECO:0000259" key="6">
    <source>
        <dbReference type="PROSITE" id="PS51012"/>
    </source>
</evidence>
<dbReference type="InterPro" id="IPR000412">
    <property type="entry name" value="ABC_2_transport"/>
</dbReference>
<feature type="transmembrane region" description="Helical" evidence="5">
    <location>
        <begin position="131"/>
        <end position="153"/>
    </location>
</feature>
<accession>A0A317KW73</accession>
<dbReference type="PANTHER" id="PTHR43229:SF2">
    <property type="entry name" value="NODULATION PROTEIN J"/>
    <property type="match status" value="1"/>
</dbReference>
<keyword evidence="2 5" id="KW-0812">Transmembrane</keyword>
<keyword evidence="3 5" id="KW-1133">Transmembrane helix</keyword>
<dbReference type="PIRSF" id="PIRSF006648">
    <property type="entry name" value="DrrB"/>
    <property type="match status" value="1"/>
</dbReference>